<keyword evidence="4" id="KW-1185">Reference proteome</keyword>
<feature type="region of interest" description="Disordered" evidence="1">
    <location>
        <begin position="1"/>
        <end position="24"/>
    </location>
</feature>
<evidence type="ECO:0008006" key="5">
    <source>
        <dbReference type="Google" id="ProtNLM"/>
    </source>
</evidence>
<keyword evidence="2" id="KW-0812">Transmembrane</keyword>
<dbReference type="EMBL" id="JAACJJ010000043">
    <property type="protein sequence ID" value="KAF5314993.1"/>
    <property type="molecule type" value="Genomic_DNA"/>
</dbReference>
<protein>
    <recommendedName>
        <fullName evidence="5">Phosphodiest-domain-containing protein</fullName>
    </recommendedName>
</protein>
<feature type="compositionally biased region" description="Polar residues" evidence="1">
    <location>
        <begin position="1"/>
        <end position="11"/>
    </location>
</feature>
<comment type="caution">
    <text evidence="3">The sequence shown here is derived from an EMBL/GenBank/DDBJ whole genome shotgun (WGS) entry which is preliminary data.</text>
</comment>
<keyword evidence="2" id="KW-1133">Transmembrane helix</keyword>
<evidence type="ECO:0000313" key="3">
    <source>
        <dbReference type="EMBL" id="KAF5314993.1"/>
    </source>
</evidence>
<evidence type="ECO:0000256" key="2">
    <source>
        <dbReference type="SAM" id="Phobius"/>
    </source>
</evidence>
<dbReference type="PANTHER" id="PTHR10151:SF120">
    <property type="entry name" value="BIS(5'-ADENOSYL)-TRIPHOSPHATASE"/>
    <property type="match status" value="1"/>
</dbReference>
<proteinExistence type="predicted"/>
<dbReference type="OrthoDB" id="415411at2759"/>
<dbReference type="Pfam" id="PF01663">
    <property type="entry name" value="Phosphodiest"/>
    <property type="match status" value="2"/>
</dbReference>
<dbReference type="InterPro" id="IPR017850">
    <property type="entry name" value="Alkaline_phosphatase_core_sf"/>
</dbReference>
<keyword evidence="2" id="KW-0472">Membrane</keyword>
<sequence>MASGSHSSIHTAYSAADNDTEERKALLNARDEEAYDSSRVKEDVLDAPSPAWSRRKIVTTAAVLIGLLLTGTLARTVLFSRPIYNPQRVHSDEVLLSNGTDLFRRTVLIVSIDGLRADYLDRGLTPHLLNLSKKGIRAKSMKPIFPADTGYRTGLHAESHGIVANNFWEPTLEEEFHYNQLSSAWNSVFWLGEPMWETAEKAGVITANLMWPGPPKTTTGASSTYFVPWKNKVPLDVKLDQILRWIDLPFDQRPQLIMAYEPSLDQAGHATGPYSARVNASATLVQVDEFARDLHDTLASRNLTDIVDIVFVSDHGMTDTSHPEYVFMDKVLGAEGIKAIEHEDGWPSMGLRFREGTNVSQHLEALLHASDSNPEKFEVFTHDTMPERYHFAHHERIAPIYVVPKIGYVLTMDPEHDDPMSKGNHGYDNEEPSMQAIFVAHGPFSIEAKAQHQQTAHLARSTSKGWHSTSQEDGYVMQPFANVEIYNLVMKLLGISDKAAPTNAQLDEVLRTNGTDLFKRTVLLVSIDGFRADYLDRGLTPHILRLSKTGIRAKSMKPIFPTLTFPNHWALLTGLHAETHGMVANDFWDPASKQKFHYSKLSSIWNPIFWLGEPMWETAERAGIKTANLMWVGPPKTITGVSSTYFVPWKNEVPLSDKVDQILRWIDLPFNERPQLIMAYEPSLDQAGHDTGPYSALVNTTLAKVDEFARDLYDSLASRNLTDIVDVIFVSDHGMADMSHPEYVSVDQILGAEGVKAIEHEDGWPSMGLRFHEGTNVSQHLEALLLAADRDPEKFEVFTHETMPERYHYGNHERIAPIYVVPKIGYALTMNSEHEVPMSNGNHGYDNDESSMQAIFVAHGPFSIEAKVQHQQTAHLVRSTSKGWHSTSQEDGYVMQPFANVEIYNLVMKLLGISDKAAPTNGTAGFWDQYI</sequence>
<feature type="transmembrane region" description="Helical" evidence="2">
    <location>
        <begin position="57"/>
        <end position="78"/>
    </location>
</feature>
<dbReference type="Proteomes" id="UP000567179">
    <property type="component" value="Unassembled WGS sequence"/>
</dbReference>
<dbReference type="AlphaFoldDB" id="A0A8H5B2S7"/>
<dbReference type="InterPro" id="IPR002591">
    <property type="entry name" value="Phosphodiest/P_Trfase"/>
</dbReference>
<name>A0A8H5B2S7_9AGAR</name>
<dbReference type="Gene3D" id="3.40.720.10">
    <property type="entry name" value="Alkaline Phosphatase, subunit A"/>
    <property type="match status" value="2"/>
</dbReference>
<evidence type="ECO:0000256" key="1">
    <source>
        <dbReference type="SAM" id="MobiDB-lite"/>
    </source>
</evidence>
<dbReference type="SUPFAM" id="SSF53649">
    <property type="entry name" value="Alkaline phosphatase-like"/>
    <property type="match status" value="2"/>
</dbReference>
<accession>A0A8H5B2S7</accession>
<dbReference type="GO" id="GO:0009141">
    <property type="term" value="P:nucleoside triphosphate metabolic process"/>
    <property type="evidence" value="ECO:0007669"/>
    <property type="project" value="TreeGrafter"/>
</dbReference>
<organism evidence="3 4">
    <name type="scientific">Psilocybe cf. subviscida</name>
    <dbReference type="NCBI Taxonomy" id="2480587"/>
    <lineage>
        <taxon>Eukaryota</taxon>
        <taxon>Fungi</taxon>
        <taxon>Dikarya</taxon>
        <taxon>Basidiomycota</taxon>
        <taxon>Agaricomycotina</taxon>
        <taxon>Agaricomycetes</taxon>
        <taxon>Agaricomycetidae</taxon>
        <taxon>Agaricales</taxon>
        <taxon>Agaricineae</taxon>
        <taxon>Strophariaceae</taxon>
        <taxon>Psilocybe</taxon>
    </lineage>
</organism>
<evidence type="ECO:0000313" key="4">
    <source>
        <dbReference type="Proteomes" id="UP000567179"/>
    </source>
</evidence>
<dbReference type="PANTHER" id="PTHR10151">
    <property type="entry name" value="ECTONUCLEOTIDE PYROPHOSPHATASE/PHOSPHODIESTERASE"/>
    <property type="match status" value="1"/>
</dbReference>
<dbReference type="CDD" id="cd16018">
    <property type="entry name" value="Enpp"/>
    <property type="match status" value="2"/>
</dbReference>
<dbReference type="GO" id="GO:0047429">
    <property type="term" value="F:nucleoside triphosphate diphosphatase activity"/>
    <property type="evidence" value="ECO:0007669"/>
    <property type="project" value="TreeGrafter"/>
</dbReference>
<reference evidence="3 4" key="1">
    <citation type="journal article" date="2020" name="ISME J.">
        <title>Uncovering the hidden diversity of litter-decomposition mechanisms in mushroom-forming fungi.</title>
        <authorList>
            <person name="Floudas D."/>
            <person name="Bentzer J."/>
            <person name="Ahren D."/>
            <person name="Johansson T."/>
            <person name="Persson P."/>
            <person name="Tunlid A."/>
        </authorList>
    </citation>
    <scope>NUCLEOTIDE SEQUENCE [LARGE SCALE GENOMIC DNA]</scope>
    <source>
        <strain evidence="3 4">CBS 101986</strain>
    </source>
</reference>
<gene>
    <name evidence="3" type="ORF">D9619_007129</name>
</gene>
<dbReference type="GO" id="GO:0017111">
    <property type="term" value="F:ribonucleoside triphosphate phosphatase activity"/>
    <property type="evidence" value="ECO:0007669"/>
    <property type="project" value="TreeGrafter"/>
</dbReference>